<dbReference type="SUPFAM" id="SSF50965">
    <property type="entry name" value="Galactose oxidase, central domain"/>
    <property type="match status" value="1"/>
</dbReference>
<keyword evidence="3" id="KW-1133">Transmembrane helix</keyword>
<reference evidence="7 8" key="1">
    <citation type="submission" date="2016-06" db="EMBL/GenBank/DDBJ databases">
        <title>Evolution of pathogenesis and genome organization in the Tremellales.</title>
        <authorList>
            <person name="Cuomo C."/>
            <person name="Litvintseva A."/>
            <person name="Heitman J."/>
            <person name="Chen Y."/>
            <person name="Sun S."/>
            <person name="Springer D."/>
            <person name="Dromer F."/>
            <person name="Young S."/>
            <person name="Zeng Q."/>
            <person name="Chapman S."/>
            <person name="Gujja S."/>
            <person name="Saif S."/>
            <person name="Birren B."/>
        </authorList>
    </citation>
    <scope>NUCLEOTIDE SEQUENCE [LARGE SCALE GENOMIC DNA]</scope>
    <source>
        <strain evidence="7 8">CBS 7118</strain>
    </source>
</reference>
<dbReference type="PANTHER" id="PTHR32208">
    <property type="entry name" value="SECRETED PROTEIN-RELATED"/>
    <property type="match status" value="1"/>
</dbReference>
<feature type="region of interest" description="Disordered" evidence="2">
    <location>
        <begin position="339"/>
        <end position="358"/>
    </location>
</feature>
<dbReference type="Pfam" id="PF07250">
    <property type="entry name" value="Glyoxal_oxid_N"/>
    <property type="match status" value="1"/>
</dbReference>
<feature type="domain" description="Galactose oxidase-like Early set" evidence="6">
    <location>
        <begin position="477"/>
        <end position="584"/>
    </location>
</feature>
<comment type="caution">
    <text evidence="7">The sequence shown here is derived from an EMBL/GenBank/DDBJ whole genome shotgun (WGS) entry which is preliminary data.</text>
</comment>
<dbReference type="InterPro" id="IPR014756">
    <property type="entry name" value="Ig_E-set"/>
</dbReference>
<dbReference type="InterPro" id="IPR037293">
    <property type="entry name" value="Gal_Oxidase_central_sf"/>
</dbReference>
<dbReference type="Gene3D" id="2.130.10.80">
    <property type="entry name" value="Galactose oxidase/kelch, beta-propeller"/>
    <property type="match status" value="1"/>
</dbReference>
<dbReference type="Proteomes" id="UP000094819">
    <property type="component" value="Unassembled WGS sequence"/>
</dbReference>
<dbReference type="OrthoDB" id="2019572at2759"/>
<dbReference type="PANTHER" id="PTHR32208:SF21">
    <property type="entry name" value="LOW QUALITY PROTEIN: ALDEHYDE OXIDASE GLOX-LIKE"/>
    <property type="match status" value="1"/>
</dbReference>
<evidence type="ECO:0000256" key="1">
    <source>
        <dbReference type="ARBA" id="ARBA00022729"/>
    </source>
</evidence>
<feature type="chain" id="PRO_5009129439" evidence="4">
    <location>
        <begin position="18"/>
        <end position="670"/>
    </location>
</feature>
<dbReference type="RefSeq" id="XP_019028200.1">
    <property type="nucleotide sequence ID" value="XM_019179833.1"/>
</dbReference>
<evidence type="ECO:0000256" key="3">
    <source>
        <dbReference type="SAM" id="Phobius"/>
    </source>
</evidence>
<organism evidence="7 8">
    <name type="scientific">Cryptococcus wingfieldii CBS 7118</name>
    <dbReference type="NCBI Taxonomy" id="1295528"/>
    <lineage>
        <taxon>Eukaryota</taxon>
        <taxon>Fungi</taxon>
        <taxon>Dikarya</taxon>
        <taxon>Basidiomycota</taxon>
        <taxon>Agaricomycotina</taxon>
        <taxon>Tremellomycetes</taxon>
        <taxon>Tremellales</taxon>
        <taxon>Cryptococcaceae</taxon>
        <taxon>Cryptococcus</taxon>
    </lineage>
</organism>
<accession>A0A1E3HVL6</accession>
<dbReference type="InterPro" id="IPR015202">
    <property type="entry name" value="GO-like_E_set"/>
</dbReference>
<evidence type="ECO:0000313" key="8">
    <source>
        <dbReference type="Proteomes" id="UP000094819"/>
    </source>
</evidence>
<feature type="transmembrane region" description="Helical" evidence="3">
    <location>
        <begin position="648"/>
        <end position="669"/>
    </location>
</feature>
<evidence type="ECO:0000259" key="5">
    <source>
        <dbReference type="Pfam" id="PF07250"/>
    </source>
</evidence>
<gene>
    <name evidence="7" type="ORF">L198_07852</name>
</gene>
<protein>
    <submittedName>
        <fullName evidence="7">Glyoxal oxidase</fullName>
    </submittedName>
</protein>
<name>A0A1E3HVL6_9TREE</name>
<dbReference type="Pfam" id="PF09118">
    <property type="entry name" value="GO-like_E_set"/>
    <property type="match status" value="1"/>
</dbReference>
<feature type="region of interest" description="Disordered" evidence="2">
    <location>
        <begin position="616"/>
        <end position="642"/>
    </location>
</feature>
<keyword evidence="8" id="KW-1185">Reference proteome</keyword>
<dbReference type="SUPFAM" id="SSF81296">
    <property type="entry name" value="E set domains"/>
    <property type="match status" value="1"/>
</dbReference>
<evidence type="ECO:0000259" key="6">
    <source>
        <dbReference type="Pfam" id="PF09118"/>
    </source>
</evidence>
<evidence type="ECO:0000256" key="2">
    <source>
        <dbReference type="SAM" id="MobiDB-lite"/>
    </source>
</evidence>
<evidence type="ECO:0000313" key="7">
    <source>
        <dbReference type="EMBL" id="ODN80195.1"/>
    </source>
</evidence>
<dbReference type="InterPro" id="IPR013783">
    <property type="entry name" value="Ig-like_fold"/>
</dbReference>
<feature type="domain" description="Glyoxal oxidase N-terminal" evidence="5">
    <location>
        <begin position="83"/>
        <end position="472"/>
    </location>
</feature>
<dbReference type="EMBL" id="AWGH01000044">
    <property type="protein sequence ID" value="ODN80195.1"/>
    <property type="molecule type" value="Genomic_DNA"/>
</dbReference>
<dbReference type="Gene3D" id="2.60.40.10">
    <property type="entry name" value="Immunoglobulins"/>
    <property type="match status" value="1"/>
</dbReference>
<dbReference type="GeneID" id="30197063"/>
<proteinExistence type="predicted"/>
<feature type="signal peptide" evidence="4">
    <location>
        <begin position="1"/>
        <end position="17"/>
    </location>
</feature>
<keyword evidence="3" id="KW-0812">Transmembrane</keyword>
<dbReference type="InterPro" id="IPR011043">
    <property type="entry name" value="Gal_Oxase/kelch_b-propeller"/>
</dbReference>
<feature type="compositionally biased region" description="Acidic residues" evidence="2">
    <location>
        <begin position="343"/>
        <end position="355"/>
    </location>
</feature>
<keyword evidence="3" id="KW-0472">Membrane</keyword>
<dbReference type="CDD" id="cd02851">
    <property type="entry name" value="E_set_GO_C"/>
    <property type="match status" value="1"/>
</dbReference>
<dbReference type="AlphaFoldDB" id="A0A1E3HVL6"/>
<sequence>MTSVNLLSLLTLTPLLASAFAPAAPPSLLPRDDGVTPLSFRAAGDTGVSSQQMFLGNDKKAYVIDKTENNPVTIDGEYGSHPAWATEYDIETNEYRAMDVYSNTFCAGGNVMGNGTWVIFGGNQPVTTNGTAVTDAGVYSDNDGGSAIRMITPCTDEQCEYVQGAQSYDRSTGTGGWLQMTGKRWYPTVEALPDGTLIIIGGDTNGGYVNTREQDNPTYEFFPPQDGDPVDLQFLSDTLPLNLFPLVWLMPSGRLFMQAYNTTILYDYTTRETTDLPTMPYAVRVYPASAATVMLPLTPANNYTATLLFCGGSNTTQWGTDGTAGYNVTAVPADQTCVRISPEDDDPQYEDEDDMPEGRSMGQFVLLPDGTMWMGNGVSMGTAGYGNEGYSLGQSYGQDPVYMPAVYNASAPSGQRWNRTGLSASENERMYHSTAILLPDSSILIAGSNPNKDFTNLQWRTRTDSEKWYPWYYNEERPAPSGLPANLTYGGDSFNVTLAGTDEGAAQNTKAVIIRGGFNTHGMGFGQRMLELETSYTIDENTGNTTIHVSQLPGDPGPTIFQPGPAMIFIVVNGVPSTGEFLMVGNGQLGDQTTTTNAALPSSTVLAVSASASNSASATDADSSSTATGGTSNQSTSGAGKTASVRSAAVVGGVMGSMGVVGLSALVLLL</sequence>
<evidence type="ECO:0000256" key="4">
    <source>
        <dbReference type="SAM" id="SignalP"/>
    </source>
</evidence>
<dbReference type="InterPro" id="IPR009880">
    <property type="entry name" value="Glyoxal_oxidase_N"/>
</dbReference>
<keyword evidence="1 4" id="KW-0732">Signal</keyword>